<gene>
    <name evidence="3" type="ORF">COX77_02020</name>
</gene>
<comment type="similarity">
    <text evidence="1">Belongs to the PRORSD1 family.</text>
</comment>
<dbReference type="InterPro" id="IPR007214">
    <property type="entry name" value="YbaK/aa-tRNA-synth-assoc-dom"/>
</dbReference>
<evidence type="ECO:0000313" key="3">
    <source>
        <dbReference type="EMBL" id="PIZ99263.1"/>
    </source>
</evidence>
<organism evidence="3 4">
    <name type="scientific">Candidatus Komeilibacteria bacterium CG_4_10_14_0_2_um_filter_37_10</name>
    <dbReference type="NCBI Taxonomy" id="1974470"/>
    <lineage>
        <taxon>Bacteria</taxon>
        <taxon>Candidatus Komeiliibacteriota</taxon>
    </lineage>
</organism>
<dbReference type="Proteomes" id="UP000230405">
    <property type="component" value="Unassembled WGS sequence"/>
</dbReference>
<dbReference type="SUPFAM" id="SSF55826">
    <property type="entry name" value="YbaK/ProRS associated domain"/>
    <property type="match status" value="1"/>
</dbReference>
<dbReference type="Pfam" id="PF04073">
    <property type="entry name" value="tRNA_edit"/>
    <property type="match status" value="1"/>
</dbReference>
<dbReference type="PANTHER" id="PTHR31423:SF3">
    <property type="entry name" value="PROLYL-TRNA SYNTHETASE ASSOCIATED DOMAIN-CONTAINING PROTEIN 1-RELATED"/>
    <property type="match status" value="1"/>
</dbReference>
<dbReference type="AlphaFoldDB" id="A0A2M7VFE2"/>
<name>A0A2M7VFE2_9BACT</name>
<dbReference type="EMBL" id="PFPO01000038">
    <property type="protein sequence ID" value="PIZ99263.1"/>
    <property type="molecule type" value="Genomic_DNA"/>
</dbReference>
<protein>
    <recommendedName>
        <fullName evidence="2">YbaK/aminoacyl-tRNA synthetase-associated domain-containing protein</fullName>
    </recommendedName>
</protein>
<evidence type="ECO:0000313" key="4">
    <source>
        <dbReference type="Proteomes" id="UP000230405"/>
    </source>
</evidence>
<evidence type="ECO:0000256" key="1">
    <source>
        <dbReference type="ARBA" id="ARBA00010201"/>
    </source>
</evidence>
<dbReference type="InterPro" id="IPR040285">
    <property type="entry name" value="ProX/PRXD1"/>
</dbReference>
<dbReference type="PANTHER" id="PTHR31423">
    <property type="entry name" value="YBAK DOMAIN-CONTAINING PROTEIN"/>
    <property type="match status" value="1"/>
</dbReference>
<dbReference type="Gene3D" id="3.90.960.10">
    <property type="entry name" value="YbaK/aminoacyl-tRNA synthetase-associated domain"/>
    <property type="match status" value="1"/>
</dbReference>
<proteinExistence type="inferred from homology"/>
<comment type="caution">
    <text evidence="3">The sequence shown here is derived from an EMBL/GenBank/DDBJ whole genome shotgun (WGS) entry which is preliminary data.</text>
</comment>
<dbReference type="InterPro" id="IPR036754">
    <property type="entry name" value="YbaK/aa-tRNA-synt-asso_dom_sf"/>
</dbReference>
<dbReference type="GO" id="GO:0002161">
    <property type="term" value="F:aminoacyl-tRNA deacylase activity"/>
    <property type="evidence" value="ECO:0007669"/>
    <property type="project" value="InterPro"/>
</dbReference>
<reference evidence="4" key="1">
    <citation type="submission" date="2017-09" db="EMBL/GenBank/DDBJ databases">
        <title>Depth-based differentiation of microbial function through sediment-hosted aquifers and enrichment of novel symbionts in the deep terrestrial subsurface.</title>
        <authorList>
            <person name="Probst A.J."/>
            <person name="Ladd B."/>
            <person name="Jarett J.K."/>
            <person name="Geller-Mcgrath D.E."/>
            <person name="Sieber C.M.K."/>
            <person name="Emerson J.B."/>
            <person name="Anantharaman K."/>
            <person name="Thomas B.C."/>
            <person name="Malmstrom R."/>
            <person name="Stieglmeier M."/>
            <person name="Klingl A."/>
            <person name="Woyke T."/>
            <person name="Ryan C.M."/>
            <person name="Banfield J.F."/>
        </authorList>
    </citation>
    <scope>NUCLEOTIDE SEQUENCE [LARGE SCALE GENOMIC DNA]</scope>
</reference>
<accession>A0A2M7VFE2</accession>
<sequence>MKVPAKLFKKLDDLGIKYNLVEHRPVFTAYDAAQTMKRKLEQITKSLLVKAGKDHFLVHVPASKNIDLKKLARILKVAKVEIPSEKAIVKVLKIKPGTLSSFGFIHHIASIVDKSLLKSKKAVFSTGSLINSLELSVKDFLKTSEMQVGVFAVTKKFKKVKPQKKVKKVKNKKKK</sequence>
<feature type="domain" description="YbaK/aminoacyl-tRNA synthetase-associated" evidence="2">
    <location>
        <begin position="23"/>
        <end position="142"/>
    </location>
</feature>
<evidence type="ECO:0000259" key="2">
    <source>
        <dbReference type="Pfam" id="PF04073"/>
    </source>
</evidence>